<reference evidence="5" key="1">
    <citation type="submission" date="2017-05" db="EMBL/GenBank/DDBJ databases">
        <title>The Genome Sequence of EEnterococcus faecalis 9F2_4866.</title>
        <authorList>
            <consortium name="The Broad Institute Genomics Platform"/>
            <consortium name="The Broad Institute Genomic Center for Infectious Diseases"/>
            <person name="Earl A."/>
            <person name="Manson A."/>
            <person name="Schwartman J."/>
            <person name="Gilmore M."/>
            <person name="Abouelleil A."/>
            <person name="Cao P."/>
            <person name="Chapman S."/>
            <person name="Cusick C."/>
            <person name="Shea T."/>
            <person name="Young S."/>
            <person name="Neafsey D."/>
            <person name="Nusbaum C."/>
            <person name="Birren B."/>
        </authorList>
    </citation>
    <scope>NUCLEOTIDE SEQUENCE [LARGE SCALE GENOMIC DNA]</scope>
    <source>
        <strain evidence="5">12C11_DIV0727</strain>
    </source>
</reference>
<reference evidence="4 5" key="2">
    <citation type="submission" date="2024-03" db="EMBL/GenBank/DDBJ databases">
        <title>The Genome Sequence of Enterococcus sp. DIV0727d.</title>
        <authorList>
            <consortium name="The Broad Institute Genomics Platform"/>
            <consortium name="The Broad Institute Microbial Omics Core"/>
            <consortium name="The Broad Institute Genomic Center for Infectious Diseases"/>
            <person name="Earl A."/>
            <person name="Manson A."/>
            <person name="Gilmore M."/>
            <person name="Schwartman J."/>
            <person name="Shea T."/>
            <person name="Abouelleil A."/>
            <person name="Cao P."/>
            <person name="Chapman S."/>
            <person name="Cusick C."/>
            <person name="Young S."/>
            <person name="Neafsey D."/>
            <person name="Nusbaum C."/>
            <person name="Birren B."/>
        </authorList>
    </citation>
    <scope>NUCLEOTIDE SEQUENCE [LARGE SCALE GENOMIC DNA]</scope>
    <source>
        <strain evidence="4 5">12C11_DIV0727</strain>
    </source>
</reference>
<evidence type="ECO:0000256" key="2">
    <source>
        <dbReference type="SAM" id="Coils"/>
    </source>
</evidence>
<organism evidence="4 5">
    <name type="scientific">Candidatus Enterococcus lemimoniae</name>
    <dbReference type="NCBI Taxonomy" id="1834167"/>
    <lineage>
        <taxon>Bacteria</taxon>
        <taxon>Bacillati</taxon>
        <taxon>Bacillota</taxon>
        <taxon>Bacilli</taxon>
        <taxon>Lactobacillales</taxon>
        <taxon>Enterococcaceae</taxon>
        <taxon>Enterococcus</taxon>
    </lineage>
</organism>
<evidence type="ECO:0000256" key="1">
    <source>
        <dbReference type="ARBA" id="ARBA00034117"/>
    </source>
</evidence>
<proteinExistence type="inferred from homology"/>
<accession>A0ABZ2T926</accession>
<dbReference type="Pfam" id="PF04740">
    <property type="entry name" value="LXG"/>
    <property type="match status" value="1"/>
</dbReference>
<dbReference type="PROSITE" id="PS51756">
    <property type="entry name" value="LXG"/>
    <property type="match status" value="1"/>
</dbReference>
<dbReference type="InterPro" id="IPR051768">
    <property type="entry name" value="Bact_secretion_toxin"/>
</dbReference>
<evidence type="ECO:0000313" key="5">
    <source>
        <dbReference type="Proteomes" id="UP000195080"/>
    </source>
</evidence>
<sequence>MGVDFFIPEVQGQKTSVESMCTDYIANMESIKGALAEFIADTELKGSAYSSAKSYFSQVYLPLANGIILVCESIKSAHEKFVSQYLSDVDGNSLQSDILEEQIRAMQSTIDDLTTELSNIAKNPEDFRPGLAHSIGVNQSAKQVLQEKLNKLLAFDGSSATIFSEINSALSSVQQGMAQATSGNGWDAKTGTFSTAKLNMDWTKSINDQFSNRVEKQLSDLLVGYPELSQDAIEKILKLMAQNQDMDVPDSVLDKIVTFFSNIGEGIGQGYTYITSEIKFSDILLSAAESFGGAVFRYSLGQGIAGPAGPNSFILLSESLANTSRWGSNLAKNASRASLVLAGVATLYGIYDDVKNNGKTIGQGITHNATGTALTVGGSMLVGALVSSNPIGWGFAAGIAIGAGFNWAYDNNFLGLQDKLDWAGSKIDDAVSWTGDKISDGLDWAGDKINDLGDSISGALDWINPF</sequence>
<comment type="similarity">
    <text evidence="1">In the N-terminal section; belongs to the LXG family.</text>
</comment>
<feature type="domain" description="LXG" evidence="3">
    <location>
        <begin position="1"/>
        <end position="223"/>
    </location>
</feature>
<dbReference type="RefSeq" id="WP_086444001.1">
    <property type="nucleotide sequence ID" value="NZ_CP147248.1"/>
</dbReference>
<name>A0ABZ2T926_9ENTE</name>
<evidence type="ECO:0000259" key="3">
    <source>
        <dbReference type="PROSITE" id="PS51756"/>
    </source>
</evidence>
<dbReference type="EMBL" id="CP147248">
    <property type="protein sequence ID" value="WYJ86292.1"/>
    <property type="molecule type" value="Genomic_DNA"/>
</dbReference>
<dbReference type="Proteomes" id="UP000195080">
    <property type="component" value="Chromosome"/>
</dbReference>
<dbReference type="PANTHER" id="PTHR34976:SF1">
    <property type="entry name" value="TOXIN BC_0920"/>
    <property type="match status" value="1"/>
</dbReference>
<evidence type="ECO:0000313" key="4">
    <source>
        <dbReference type="EMBL" id="WYJ86292.1"/>
    </source>
</evidence>
<protein>
    <recommendedName>
        <fullName evidence="3">LXG domain-containing protein</fullName>
    </recommendedName>
</protein>
<dbReference type="PANTHER" id="PTHR34976">
    <property type="entry name" value="RIBONUCLEASE YQCG-RELATED"/>
    <property type="match status" value="1"/>
</dbReference>
<keyword evidence="2" id="KW-0175">Coiled coil</keyword>
<gene>
    <name evidence="4" type="ORF">A5866_001370</name>
</gene>
<dbReference type="InterPro" id="IPR006829">
    <property type="entry name" value="LXG_dom"/>
</dbReference>
<feature type="coiled-coil region" evidence="2">
    <location>
        <begin position="96"/>
        <end position="123"/>
    </location>
</feature>
<keyword evidence="5" id="KW-1185">Reference proteome</keyword>